<evidence type="ECO:0000313" key="2">
    <source>
        <dbReference type="Proteomes" id="UP000679179"/>
    </source>
</evidence>
<name>A0A919S084_9CLOT</name>
<sequence>MYIVSVNDNSISYIKDQKVLSRSIDLNKLKNNEKFNIIQLGSDVINSIYMEIH</sequence>
<reference evidence="1" key="1">
    <citation type="submission" date="2021-03" db="EMBL/GenBank/DDBJ databases">
        <title>Taxonomic study of Clostridium polyendosporum from meadow-gley soil under rice.</title>
        <authorList>
            <person name="Kobayashi H."/>
            <person name="Tanizawa Y."/>
            <person name="Yagura M."/>
        </authorList>
    </citation>
    <scope>NUCLEOTIDE SEQUENCE</scope>
    <source>
        <strain evidence="1">JCM 30710</strain>
    </source>
</reference>
<accession>A0A919S084</accession>
<dbReference type="EMBL" id="BOPZ01000021">
    <property type="protein sequence ID" value="GIM29727.1"/>
    <property type="molecule type" value="Genomic_DNA"/>
</dbReference>
<dbReference type="AlphaFoldDB" id="A0A919S084"/>
<keyword evidence="2" id="KW-1185">Reference proteome</keyword>
<evidence type="ECO:0000313" key="1">
    <source>
        <dbReference type="EMBL" id="GIM29727.1"/>
    </source>
</evidence>
<proteinExistence type="predicted"/>
<protein>
    <submittedName>
        <fullName evidence="1">Uncharacterized protein</fullName>
    </submittedName>
</protein>
<comment type="caution">
    <text evidence="1">The sequence shown here is derived from an EMBL/GenBank/DDBJ whole genome shotgun (WGS) entry which is preliminary data.</text>
</comment>
<gene>
    <name evidence="1" type="ORF">CPJCM30710_23930</name>
</gene>
<organism evidence="1 2">
    <name type="scientific">Clostridium polyendosporum</name>
    <dbReference type="NCBI Taxonomy" id="69208"/>
    <lineage>
        <taxon>Bacteria</taxon>
        <taxon>Bacillati</taxon>
        <taxon>Bacillota</taxon>
        <taxon>Clostridia</taxon>
        <taxon>Eubacteriales</taxon>
        <taxon>Clostridiaceae</taxon>
        <taxon>Clostridium</taxon>
    </lineage>
</organism>
<dbReference type="Proteomes" id="UP000679179">
    <property type="component" value="Unassembled WGS sequence"/>
</dbReference>